<evidence type="ECO:0000256" key="3">
    <source>
        <dbReference type="ARBA" id="ARBA00023163"/>
    </source>
</evidence>
<comment type="caution">
    <text evidence="5">The sequence shown here is derived from an EMBL/GenBank/DDBJ whole genome shotgun (WGS) entry which is preliminary data.</text>
</comment>
<proteinExistence type="predicted"/>
<dbReference type="AlphaFoldDB" id="A0A1Q9AYH0"/>
<dbReference type="InterPro" id="IPR016032">
    <property type="entry name" value="Sig_transdc_resp-reg_C-effctor"/>
</dbReference>
<evidence type="ECO:0000313" key="6">
    <source>
        <dbReference type="Proteomes" id="UP000186364"/>
    </source>
</evidence>
<organism evidence="5 6">
    <name type="scientific">Xaviernesmea oryzae</name>
    <dbReference type="NCBI Taxonomy" id="464029"/>
    <lineage>
        <taxon>Bacteria</taxon>
        <taxon>Pseudomonadati</taxon>
        <taxon>Pseudomonadota</taxon>
        <taxon>Alphaproteobacteria</taxon>
        <taxon>Hyphomicrobiales</taxon>
        <taxon>Rhizobiaceae</taxon>
        <taxon>Rhizobium/Agrobacterium group</taxon>
        <taxon>Xaviernesmea</taxon>
    </lineage>
</organism>
<dbReference type="Pfam" id="PF03472">
    <property type="entry name" value="Autoind_bind"/>
    <property type="match status" value="1"/>
</dbReference>
<keyword evidence="2" id="KW-0238">DNA-binding</keyword>
<dbReference type="Gene3D" id="3.30.450.80">
    <property type="entry name" value="Transcription factor LuxR-like, autoinducer-binding domain"/>
    <property type="match status" value="1"/>
</dbReference>
<dbReference type="Pfam" id="PF00196">
    <property type="entry name" value="GerE"/>
    <property type="match status" value="1"/>
</dbReference>
<dbReference type="CDD" id="cd06170">
    <property type="entry name" value="LuxR_C_like"/>
    <property type="match status" value="1"/>
</dbReference>
<reference evidence="5 6" key="1">
    <citation type="submission" date="2016-09" db="EMBL/GenBank/DDBJ databases">
        <title>Rhizobium sp. nov., a novel species isolated from the rice rhizosphere.</title>
        <authorList>
            <person name="Zhao J."/>
            <person name="Zhang X."/>
        </authorList>
    </citation>
    <scope>NUCLEOTIDE SEQUENCE [LARGE SCALE GENOMIC DNA]</scope>
    <source>
        <strain evidence="5 6">1.7048</strain>
    </source>
</reference>
<dbReference type="InterPro" id="IPR036693">
    <property type="entry name" value="TF_LuxR_autoind-bd_dom_sf"/>
</dbReference>
<gene>
    <name evidence="5" type="ORF">BJF93_15165</name>
</gene>
<dbReference type="InterPro" id="IPR036388">
    <property type="entry name" value="WH-like_DNA-bd_sf"/>
</dbReference>
<dbReference type="PANTHER" id="PTHR44688">
    <property type="entry name" value="DNA-BINDING TRANSCRIPTIONAL ACTIVATOR DEVR_DOSR"/>
    <property type="match status" value="1"/>
</dbReference>
<dbReference type="PROSITE" id="PS00622">
    <property type="entry name" value="HTH_LUXR_1"/>
    <property type="match status" value="1"/>
</dbReference>
<dbReference type="InterPro" id="IPR000792">
    <property type="entry name" value="Tscrpt_reg_LuxR_C"/>
</dbReference>
<dbReference type="OrthoDB" id="3170288at2"/>
<sequence>MKISLLVHVLALIEELSEEPSVIAEFERLIERYGLNFYALRRRSLPGETVEAGRADRMLAGRWPEGWDRLYVGRNYRLIDPVSRHLTEARHGFRWREALAVPMPDALRRRIDRMLADALAHGLADGYAFPIHGARGLIGSLVLAGAPVELGPVEMALFETMAHKLFWRLQPEAGPAHRAVELTGREEETLRCLVEGMTSPEIAQRLSISAHTVDWYVNRLQTKLKARNRHHAVARAFRLGLVL</sequence>
<dbReference type="RefSeq" id="WP_075627492.1">
    <property type="nucleotide sequence ID" value="NZ_FOAM01000001.1"/>
</dbReference>
<evidence type="ECO:0000256" key="2">
    <source>
        <dbReference type="ARBA" id="ARBA00023125"/>
    </source>
</evidence>
<dbReference type="GO" id="GO:0003677">
    <property type="term" value="F:DNA binding"/>
    <property type="evidence" value="ECO:0007669"/>
    <property type="project" value="UniProtKB-KW"/>
</dbReference>
<accession>A0A1Q9AYH0</accession>
<dbReference type="SUPFAM" id="SSF46894">
    <property type="entry name" value="C-terminal effector domain of the bipartite response regulators"/>
    <property type="match status" value="1"/>
</dbReference>
<protein>
    <recommendedName>
        <fullName evidence="4">HTH luxR-type domain-containing protein</fullName>
    </recommendedName>
</protein>
<evidence type="ECO:0000256" key="1">
    <source>
        <dbReference type="ARBA" id="ARBA00023015"/>
    </source>
</evidence>
<evidence type="ECO:0000313" key="5">
    <source>
        <dbReference type="EMBL" id="OLP60471.1"/>
    </source>
</evidence>
<dbReference type="SMART" id="SM00421">
    <property type="entry name" value="HTH_LUXR"/>
    <property type="match status" value="1"/>
</dbReference>
<keyword evidence="1" id="KW-0805">Transcription regulation</keyword>
<dbReference type="GO" id="GO:0006355">
    <property type="term" value="P:regulation of DNA-templated transcription"/>
    <property type="evidence" value="ECO:0007669"/>
    <property type="project" value="InterPro"/>
</dbReference>
<dbReference type="Gene3D" id="1.10.10.10">
    <property type="entry name" value="Winged helix-like DNA-binding domain superfamily/Winged helix DNA-binding domain"/>
    <property type="match status" value="1"/>
</dbReference>
<dbReference type="PANTHER" id="PTHR44688:SF16">
    <property type="entry name" value="DNA-BINDING TRANSCRIPTIONAL ACTIVATOR DEVR_DOSR"/>
    <property type="match status" value="1"/>
</dbReference>
<dbReference type="EMBL" id="MKIP01000037">
    <property type="protein sequence ID" value="OLP60471.1"/>
    <property type="molecule type" value="Genomic_DNA"/>
</dbReference>
<feature type="domain" description="HTH luxR-type" evidence="4">
    <location>
        <begin position="175"/>
        <end position="240"/>
    </location>
</feature>
<dbReference type="InterPro" id="IPR005143">
    <property type="entry name" value="TF_LuxR_autoind-bd_dom"/>
</dbReference>
<dbReference type="PROSITE" id="PS50043">
    <property type="entry name" value="HTH_LUXR_2"/>
    <property type="match status" value="1"/>
</dbReference>
<keyword evidence="6" id="KW-1185">Reference proteome</keyword>
<dbReference type="Proteomes" id="UP000186364">
    <property type="component" value="Unassembled WGS sequence"/>
</dbReference>
<evidence type="ECO:0000259" key="4">
    <source>
        <dbReference type="PROSITE" id="PS50043"/>
    </source>
</evidence>
<dbReference type="SUPFAM" id="SSF75516">
    <property type="entry name" value="Pheromone-binding domain of LuxR-like quorum-sensing transcription factors"/>
    <property type="match status" value="1"/>
</dbReference>
<dbReference type="PRINTS" id="PR00038">
    <property type="entry name" value="HTHLUXR"/>
</dbReference>
<name>A0A1Q9AYH0_9HYPH</name>
<keyword evidence="3" id="KW-0804">Transcription</keyword>